<dbReference type="OMA" id="GHLNFQC"/>
<protein>
    <recommendedName>
        <fullName evidence="5">Protein SREK1IP1</fullName>
    </recommendedName>
</protein>
<feature type="compositionally biased region" description="Polar residues" evidence="7">
    <location>
        <begin position="176"/>
        <end position="190"/>
    </location>
</feature>
<dbReference type="Pfam" id="PF13917">
    <property type="entry name" value="zf-CCHC_3"/>
    <property type="match status" value="1"/>
</dbReference>
<name>A0A0L8I1N4_OCTBM</name>
<dbReference type="PANTHER" id="PTHR31437">
    <property type="entry name" value="SREK1IP1 FAMILY MEMBER"/>
    <property type="match status" value="1"/>
</dbReference>
<dbReference type="GO" id="GO:0008270">
    <property type="term" value="F:zinc ion binding"/>
    <property type="evidence" value="ECO:0007669"/>
    <property type="project" value="UniProtKB-KW"/>
</dbReference>
<dbReference type="OrthoDB" id="5596742at2759"/>
<dbReference type="InterPro" id="IPR001878">
    <property type="entry name" value="Znf_CCHC"/>
</dbReference>
<feature type="region of interest" description="Disordered" evidence="7">
    <location>
        <begin position="54"/>
        <end position="268"/>
    </location>
</feature>
<dbReference type="PROSITE" id="PS50158">
    <property type="entry name" value="ZF_CCHC"/>
    <property type="match status" value="1"/>
</dbReference>
<proteinExistence type="predicted"/>
<feature type="compositionally biased region" description="Basic and acidic residues" evidence="7">
    <location>
        <begin position="148"/>
        <end position="172"/>
    </location>
</feature>
<feature type="compositionally biased region" description="Basic residues" evidence="7">
    <location>
        <begin position="83"/>
        <end position="108"/>
    </location>
</feature>
<dbReference type="EMBL" id="KQ416832">
    <property type="protein sequence ID" value="KOF94975.1"/>
    <property type="molecule type" value="Genomic_DNA"/>
</dbReference>
<evidence type="ECO:0000313" key="9">
    <source>
        <dbReference type="EMBL" id="KOF94975.1"/>
    </source>
</evidence>
<dbReference type="GO" id="GO:0003676">
    <property type="term" value="F:nucleic acid binding"/>
    <property type="evidence" value="ECO:0007669"/>
    <property type="project" value="InterPro"/>
</dbReference>
<dbReference type="STRING" id="37653.A0A0L8I1N4"/>
<keyword evidence="1" id="KW-0479">Metal-binding</keyword>
<accession>A0A0L8I1N4</accession>
<evidence type="ECO:0000256" key="3">
    <source>
        <dbReference type="ARBA" id="ARBA00022833"/>
    </source>
</evidence>
<feature type="compositionally biased region" description="Basic and acidic residues" evidence="7">
    <location>
        <begin position="216"/>
        <end position="228"/>
    </location>
</feature>
<feature type="compositionally biased region" description="Acidic residues" evidence="7">
    <location>
        <begin position="191"/>
        <end position="203"/>
    </location>
</feature>
<keyword evidence="2 6" id="KW-0863">Zinc-finger</keyword>
<evidence type="ECO:0000256" key="7">
    <source>
        <dbReference type="SAM" id="MobiDB-lite"/>
    </source>
</evidence>
<gene>
    <name evidence="9" type="ORF">OCBIM_22039873mg</name>
</gene>
<evidence type="ECO:0000256" key="1">
    <source>
        <dbReference type="ARBA" id="ARBA00022723"/>
    </source>
</evidence>
<organism evidence="9">
    <name type="scientific">Octopus bimaculoides</name>
    <name type="common">California two-spotted octopus</name>
    <dbReference type="NCBI Taxonomy" id="37653"/>
    <lineage>
        <taxon>Eukaryota</taxon>
        <taxon>Metazoa</taxon>
        <taxon>Spiralia</taxon>
        <taxon>Lophotrochozoa</taxon>
        <taxon>Mollusca</taxon>
        <taxon>Cephalopoda</taxon>
        <taxon>Coleoidea</taxon>
        <taxon>Octopodiformes</taxon>
        <taxon>Octopoda</taxon>
        <taxon>Incirrata</taxon>
        <taxon>Octopodidae</taxon>
        <taxon>Octopus</taxon>
    </lineage>
</organism>
<reference evidence="9" key="1">
    <citation type="submission" date="2015-07" db="EMBL/GenBank/DDBJ databases">
        <title>MeaNS - Measles Nucleotide Surveillance Program.</title>
        <authorList>
            <person name="Tran T."/>
            <person name="Druce J."/>
        </authorList>
    </citation>
    <scope>NUCLEOTIDE SEQUENCE</scope>
    <source>
        <strain evidence="9">UCB-OBI-ISO-001</strain>
        <tissue evidence="9">Gonad</tissue>
    </source>
</reference>
<evidence type="ECO:0000256" key="6">
    <source>
        <dbReference type="PROSITE-ProRule" id="PRU00047"/>
    </source>
</evidence>
<sequence>MQSDIQGLISKLTNQVNEGNRAACKKCGYAGHLTFQCRNFIKADPRKDVLLDVSSTSSESSEDTQEFISPLVQLRQFEQEKKSSKKNSKKKHMKNKKSKKSKKKKKKLLSPSLKNSHRKRKADHLSESEGSSSREMPKHKRKKKKRRKDQEKSDKRMDGSKKMAKLMEERQHSPSRKYSSGKGSNSMSDTTDVDISSESESEQEGTWYNQRNIKMGAEKIHCNRERDSSPLIINQKSSHGQKHVKRTENYKNKPHQERQSSLSEKHHQ</sequence>
<dbReference type="PANTHER" id="PTHR31437:SF1">
    <property type="entry name" value="PROTEIN SREK1IP1"/>
    <property type="match status" value="1"/>
</dbReference>
<evidence type="ECO:0000256" key="2">
    <source>
        <dbReference type="ARBA" id="ARBA00022771"/>
    </source>
</evidence>
<evidence type="ECO:0000259" key="8">
    <source>
        <dbReference type="PROSITE" id="PS50158"/>
    </source>
</evidence>
<feature type="domain" description="CCHC-type" evidence="8">
    <location>
        <begin position="24"/>
        <end position="39"/>
    </location>
</feature>
<evidence type="ECO:0000256" key="5">
    <source>
        <dbReference type="ARBA" id="ARBA00039180"/>
    </source>
</evidence>
<evidence type="ECO:0000256" key="4">
    <source>
        <dbReference type="ARBA" id="ARBA00037746"/>
    </source>
</evidence>
<feature type="compositionally biased region" description="Basic and acidic residues" evidence="7">
    <location>
        <begin position="246"/>
        <end position="268"/>
    </location>
</feature>
<dbReference type="AlphaFoldDB" id="A0A0L8I1N4"/>
<feature type="compositionally biased region" description="Basic residues" evidence="7">
    <location>
        <begin position="137"/>
        <end position="147"/>
    </location>
</feature>
<comment type="function">
    <text evidence="4">Possible splicing regulator involved in the control of cellular survival.</text>
</comment>
<keyword evidence="3" id="KW-0862">Zinc</keyword>